<comment type="similarity">
    <text evidence="1">Belongs to the FAH family.</text>
</comment>
<dbReference type="InterPro" id="IPR029058">
    <property type="entry name" value="AB_hydrolase_fold"/>
</dbReference>
<dbReference type="SUPFAM" id="SSF53474">
    <property type="entry name" value="alpha/beta-Hydrolases"/>
    <property type="match status" value="1"/>
</dbReference>
<dbReference type="EMBL" id="JBFCZG010000006">
    <property type="protein sequence ID" value="KAL3421199.1"/>
    <property type="molecule type" value="Genomic_DNA"/>
</dbReference>
<gene>
    <name evidence="5" type="ORF">PVAG01_07644</name>
</gene>
<dbReference type="InterPro" id="IPR000073">
    <property type="entry name" value="AB_hydrolase_1"/>
</dbReference>
<accession>A0ABR4PD46</accession>
<proteinExistence type="inferred from homology"/>
<dbReference type="InterPro" id="IPR022742">
    <property type="entry name" value="Hydrolase_4"/>
</dbReference>
<evidence type="ECO:0000256" key="1">
    <source>
        <dbReference type="ARBA" id="ARBA00010211"/>
    </source>
</evidence>
<dbReference type="PRINTS" id="PR00111">
    <property type="entry name" value="ABHYDROLASE"/>
</dbReference>
<evidence type="ECO:0000313" key="5">
    <source>
        <dbReference type="EMBL" id="KAL3421199.1"/>
    </source>
</evidence>
<comment type="caution">
    <text evidence="5">The sequence shown here is derived from an EMBL/GenBank/DDBJ whole genome shotgun (WGS) entry which is preliminary data.</text>
</comment>
<evidence type="ECO:0000259" key="3">
    <source>
        <dbReference type="Pfam" id="PF01557"/>
    </source>
</evidence>
<dbReference type="Pfam" id="PF12146">
    <property type="entry name" value="Hydrolase_4"/>
    <property type="match status" value="1"/>
</dbReference>
<feature type="domain" description="Fumarylacetoacetase-like C-terminal" evidence="3">
    <location>
        <begin position="86"/>
        <end position="297"/>
    </location>
</feature>
<dbReference type="SUPFAM" id="SSF56529">
    <property type="entry name" value="FAH"/>
    <property type="match status" value="1"/>
</dbReference>
<protein>
    <recommendedName>
        <fullName evidence="7">Fumarylacetoacetate hydrolase</fullName>
    </recommendedName>
</protein>
<dbReference type="InterPro" id="IPR036663">
    <property type="entry name" value="Fumarylacetoacetase_C_sf"/>
</dbReference>
<evidence type="ECO:0000313" key="6">
    <source>
        <dbReference type="Proteomes" id="UP001629113"/>
    </source>
</evidence>
<dbReference type="Gene3D" id="3.40.50.1820">
    <property type="entry name" value="alpha/beta hydrolase"/>
    <property type="match status" value="1"/>
</dbReference>
<dbReference type="PANTHER" id="PTHR11820">
    <property type="entry name" value="ACYLPYRUVASE"/>
    <property type="match status" value="1"/>
</dbReference>
<dbReference type="Proteomes" id="UP001629113">
    <property type="component" value="Unassembled WGS sequence"/>
</dbReference>
<keyword evidence="2" id="KW-0479">Metal-binding</keyword>
<reference evidence="5 6" key="1">
    <citation type="submission" date="2024-06" db="EMBL/GenBank/DDBJ databases">
        <title>Complete genome of Phlyctema vagabunda strain 19-DSS-EL-015.</title>
        <authorList>
            <person name="Fiorenzani C."/>
        </authorList>
    </citation>
    <scope>NUCLEOTIDE SEQUENCE [LARGE SCALE GENOMIC DNA]</scope>
    <source>
        <strain evidence="5 6">19-DSS-EL-015</strain>
    </source>
</reference>
<keyword evidence="6" id="KW-1185">Reference proteome</keyword>
<feature type="domain" description="Serine aminopeptidase S33" evidence="4">
    <location>
        <begin position="349"/>
        <end position="568"/>
    </location>
</feature>
<evidence type="ECO:0000259" key="4">
    <source>
        <dbReference type="Pfam" id="PF12146"/>
    </source>
</evidence>
<evidence type="ECO:0000256" key="2">
    <source>
        <dbReference type="ARBA" id="ARBA00022723"/>
    </source>
</evidence>
<name>A0ABR4PD46_9HELO</name>
<dbReference type="InterPro" id="IPR011234">
    <property type="entry name" value="Fumarylacetoacetase-like_C"/>
</dbReference>
<dbReference type="PANTHER" id="PTHR11820:SF7">
    <property type="entry name" value="ACYLPYRUVASE FAHD1, MITOCHONDRIAL"/>
    <property type="match status" value="1"/>
</dbReference>
<dbReference type="Gene3D" id="3.90.850.10">
    <property type="entry name" value="Fumarylacetoacetase-like, C-terminal domain"/>
    <property type="match status" value="1"/>
</dbReference>
<sequence length="581" mass="62570">MSTTEDQHGALTNYIAYEDPDTQGNTRIGSLNFEQSVIQPLSFVSGTPISNLYQVIEVGESQIKATGETLPLSEVKILAPISGRDILAVGKNYSEHAKEFNSSGYDASDKVDQPTHPVIFTKRATSIIANGEPIFLHDGFTDTLDYEGEIGVIIGKSGFKISEVDASDYVWGYTIINDLTARERQRDHKQFFIGKSADTLCPMGPIAVPAKELPEVLRVQTHVNGEKRQDSTIQDLIFSVPFLIKILSEGMTLQAGDVIATGTPAGVGIGRTPPVFLKHNDVIEVSISGLGTLKNTVSRSEEHNRTLSKLVKTSNVPMCNMRAQESVLASLDHKKLNYKHIESASGSPIIFIHGLGSSSEYFSPLIANLALTETHSLHLMDLEGHGLSPTSAVSVLSISSFADDFHALASSAHLSQATIIAHDLGCSIAMELATRNPDFIAKLILLGPLHSSLPSTERSTYQAMATAVRRHGMSTITNIATSPKNYVATSAVRMALLGQDVEGYAKACTAIAEATEISIQGVIAKTLVVAGSEDKISPVSVCEDYAYKLGSNAQVKVLEHVGHWHIFEDLDGVSEAIKAFL</sequence>
<dbReference type="Pfam" id="PF01557">
    <property type="entry name" value="FAA_hydrolase"/>
    <property type="match status" value="1"/>
</dbReference>
<organism evidence="5 6">
    <name type="scientific">Phlyctema vagabunda</name>
    <dbReference type="NCBI Taxonomy" id="108571"/>
    <lineage>
        <taxon>Eukaryota</taxon>
        <taxon>Fungi</taxon>
        <taxon>Dikarya</taxon>
        <taxon>Ascomycota</taxon>
        <taxon>Pezizomycotina</taxon>
        <taxon>Leotiomycetes</taxon>
        <taxon>Helotiales</taxon>
        <taxon>Dermateaceae</taxon>
        <taxon>Phlyctema</taxon>
    </lineage>
</organism>
<evidence type="ECO:0008006" key="7">
    <source>
        <dbReference type="Google" id="ProtNLM"/>
    </source>
</evidence>